<dbReference type="AlphaFoldDB" id="A0AB39ICP1"/>
<evidence type="ECO:0000313" key="1">
    <source>
        <dbReference type="EMBL" id="XDL13254.1"/>
    </source>
</evidence>
<dbReference type="CDD" id="cd06223">
    <property type="entry name" value="PRTases_typeI"/>
    <property type="match status" value="1"/>
</dbReference>
<accession>A0AB39ICP1</accession>
<name>A0AB39ICP1_9GAMM</name>
<dbReference type="InterPro" id="IPR029057">
    <property type="entry name" value="PRTase-like"/>
</dbReference>
<evidence type="ECO:0008006" key="2">
    <source>
        <dbReference type="Google" id="ProtNLM"/>
    </source>
</evidence>
<dbReference type="InterPro" id="IPR000836">
    <property type="entry name" value="PRTase_dom"/>
</dbReference>
<reference evidence="1" key="1">
    <citation type="submission" date="2024-07" db="EMBL/GenBank/DDBJ databases">
        <authorList>
            <person name="Pedron J."/>
        </authorList>
    </citation>
    <scope>NUCLEOTIDE SEQUENCE</scope>
    <source>
        <strain evidence="1">A642-S2-A17</strain>
    </source>
</reference>
<dbReference type="RefSeq" id="WP_226099557.1">
    <property type="nucleotide sequence ID" value="NZ_CP162411.1"/>
</dbReference>
<dbReference type="EMBL" id="CP162411">
    <property type="protein sequence ID" value="XDL13254.1"/>
    <property type="molecule type" value="Genomic_DNA"/>
</dbReference>
<dbReference type="Gene3D" id="3.40.50.2020">
    <property type="match status" value="1"/>
</dbReference>
<organism evidence="1">
    <name type="scientific">Dickeya oryzae</name>
    <dbReference type="NCBI Taxonomy" id="1240404"/>
    <lineage>
        <taxon>Bacteria</taxon>
        <taxon>Pseudomonadati</taxon>
        <taxon>Pseudomonadota</taxon>
        <taxon>Gammaproteobacteria</taxon>
        <taxon>Enterobacterales</taxon>
        <taxon>Pectobacteriaceae</taxon>
        <taxon>Dickeya</taxon>
    </lineage>
</organism>
<dbReference type="SUPFAM" id="SSF53271">
    <property type="entry name" value="PRTase-like"/>
    <property type="match status" value="1"/>
</dbReference>
<proteinExistence type="predicted"/>
<sequence>MLEPVAVTSCGLYHPYRYLGEKNPLSDRQSKLMMDFKDENNRNHRQAVNHFSQLAISVLRQMVVAGRRGLFIEYPFIVSIVPSHMAGRISPSLLTVAERITRECPRGQVNNCLARIETVPSAHREGGDRSILGHMSTIRVQNDNLQGVNVLLLDDVKTTGGSLSACYYLLESAGAGLIMPFALLETANYEE</sequence>
<gene>
    <name evidence="1" type="ORF">LF923_0013660</name>
</gene>
<protein>
    <recommendedName>
        <fullName evidence="2">Phosphoribosyltransferase</fullName>
    </recommendedName>
</protein>